<evidence type="ECO:0000313" key="3">
    <source>
        <dbReference type="EMBL" id="GAA1512651.1"/>
    </source>
</evidence>
<comment type="similarity">
    <text evidence="1">Belongs to the short-chain dehydrogenases/reductases (SDR) family.</text>
</comment>
<proteinExistence type="inferred from homology"/>
<organism evidence="3 4">
    <name type="scientific">Nocardioides humi</name>
    <dbReference type="NCBI Taxonomy" id="449461"/>
    <lineage>
        <taxon>Bacteria</taxon>
        <taxon>Bacillati</taxon>
        <taxon>Actinomycetota</taxon>
        <taxon>Actinomycetes</taxon>
        <taxon>Propionibacteriales</taxon>
        <taxon>Nocardioidaceae</taxon>
        <taxon>Nocardioides</taxon>
    </lineage>
</organism>
<reference evidence="3 4" key="1">
    <citation type="journal article" date="2019" name="Int. J. Syst. Evol. Microbiol.">
        <title>The Global Catalogue of Microorganisms (GCM) 10K type strain sequencing project: providing services to taxonomists for standard genome sequencing and annotation.</title>
        <authorList>
            <consortium name="The Broad Institute Genomics Platform"/>
            <consortium name="The Broad Institute Genome Sequencing Center for Infectious Disease"/>
            <person name="Wu L."/>
            <person name="Ma J."/>
        </authorList>
    </citation>
    <scope>NUCLEOTIDE SEQUENCE [LARGE SCALE GENOMIC DNA]</scope>
    <source>
        <strain evidence="3 4">JCM 14942</strain>
    </source>
</reference>
<comment type="caution">
    <text evidence="3">The sequence shown here is derived from an EMBL/GenBank/DDBJ whole genome shotgun (WGS) entry which is preliminary data.</text>
</comment>
<dbReference type="SUPFAM" id="SSF51735">
    <property type="entry name" value="NAD(P)-binding Rossmann-fold domains"/>
    <property type="match status" value="1"/>
</dbReference>
<dbReference type="EMBL" id="BAAAOR010000014">
    <property type="protein sequence ID" value="GAA1512651.1"/>
    <property type="molecule type" value="Genomic_DNA"/>
</dbReference>
<dbReference type="InterPro" id="IPR057326">
    <property type="entry name" value="KR_dom"/>
</dbReference>
<dbReference type="PROSITE" id="PS00061">
    <property type="entry name" value="ADH_SHORT"/>
    <property type="match status" value="1"/>
</dbReference>
<evidence type="ECO:0000313" key="4">
    <source>
        <dbReference type="Proteomes" id="UP001500842"/>
    </source>
</evidence>
<feature type="domain" description="Ketoreductase" evidence="2">
    <location>
        <begin position="7"/>
        <end position="223"/>
    </location>
</feature>
<evidence type="ECO:0000256" key="1">
    <source>
        <dbReference type="ARBA" id="ARBA00006484"/>
    </source>
</evidence>
<dbReference type="SMART" id="SM00822">
    <property type="entry name" value="PKS_KR"/>
    <property type="match status" value="1"/>
</dbReference>
<evidence type="ECO:0000259" key="2">
    <source>
        <dbReference type="SMART" id="SM00822"/>
    </source>
</evidence>
<dbReference type="InterPro" id="IPR002347">
    <property type="entry name" value="SDR_fam"/>
</dbReference>
<dbReference type="Proteomes" id="UP001500842">
    <property type="component" value="Unassembled WGS sequence"/>
</dbReference>
<protein>
    <submittedName>
        <fullName evidence="3">SDR family oxidoreductase</fullName>
    </submittedName>
</protein>
<dbReference type="NCBIfam" id="NF005559">
    <property type="entry name" value="PRK07231.1"/>
    <property type="match status" value="1"/>
</dbReference>
<dbReference type="RefSeq" id="WP_141005223.1">
    <property type="nucleotide sequence ID" value="NZ_BAAAOR010000014.1"/>
</dbReference>
<dbReference type="Pfam" id="PF13561">
    <property type="entry name" value="adh_short_C2"/>
    <property type="match status" value="1"/>
</dbReference>
<dbReference type="Gene3D" id="3.40.50.720">
    <property type="entry name" value="NAD(P)-binding Rossmann-like Domain"/>
    <property type="match status" value="1"/>
</dbReference>
<sequence length="254" mass="26047">MTDLTGRTALVTGGSSGNGRAIALALGRAGASVVVADLRPEPRESGVPTAEQLQAEGHQALFVRCDVADEAAMVSAVEATRSFGDLDVMVNNAGVLHLAPITELSCEDFDRIHAVNARGTFLGCREAARVMVARGHGTIVNVASVAALRGARGYAAYAASKGAVTAMTRALAAELGPAGVRVNCLVPGYVDTAMTRADIATEDKVASSAERIPIRRVGRPDDMAAAVLFLADHRASGFLHGSSVVVDGGISAVL</sequence>
<gene>
    <name evidence="3" type="ORF">GCM10009788_16520</name>
</gene>
<dbReference type="CDD" id="cd05233">
    <property type="entry name" value="SDR_c"/>
    <property type="match status" value="1"/>
</dbReference>
<accession>A0ABN2A7D0</accession>
<dbReference type="PRINTS" id="PR00081">
    <property type="entry name" value="GDHRDH"/>
</dbReference>
<dbReference type="PRINTS" id="PR00080">
    <property type="entry name" value="SDRFAMILY"/>
</dbReference>
<dbReference type="PANTHER" id="PTHR42760">
    <property type="entry name" value="SHORT-CHAIN DEHYDROGENASES/REDUCTASES FAMILY MEMBER"/>
    <property type="match status" value="1"/>
</dbReference>
<dbReference type="InterPro" id="IPR020904">
    <property type="entry name" value="Sc_DH/Rdtase_CS"/>
</dbReference>
<dbReference type="InterPro" id="IPR036291">
    <property type="entry name" value="NAD(P)-bd_dom_sf"/>
</dbReference>
<name>A0ABN2A7D0_9ACTN</name>
<dbReference type="PANTHER" id="PTHR42760:SF124">
    <property type="entry name" value="SHORT-CHAIN DEHYDROGENASE_REDUCTASE"/>
    <property type="match status" value="1"/>
</dbReference>
<keyword evidence="4" id="KW-1185">Reference proteome</keyword>